<accession>A0A023G3V9</accession>
<dbReference type="EMBL" id="GBBM01006914">
    <property type="protein sequence ID" value="JAC28504.1"/>
    <property type="molecule type" value="mRNA"/>
</dbReference>
<feature type="region of interest" description="Disordered" evidence="1">
    <location>
        <begin position="80"/>
        <end position="107"/>
    </location>
</feature>
<dbReference type="AlphaFoldDB" id="A0A023G3V9"/>
<feature type="signal peptide" evidence="2">
    <location>
        <begin position="1"/>
        <end position="21"/>
    </location>
</feature>
<protein>
    <submittedName>
        <fullName evidence="3">Putative secreted protein</fullName>
    </submittedName>
</protein>
<proteinExistence type="evidence at transcript level"/>
<evidence type="ECO:0000256" key="2">
    <source>
        <dbReference type="SAM" id="SignalP"/>
    </source>
</evidence>
<evidence type="ECO:0000313" key="3">
    <source>
        <dbReference type="EMBL" id="JAC28504.1"/>
    </source>
</evidence>
<keyword evidence="2" id="KW-0732">Signal</keyword>
<name>A0A023G3V9_AMBTT</name>
<evidence type="ECO:0000256" key="1">
    <source>
        <dbReference type="SAM" id="MobiDB-lite"/>
    </source>
</evidence>
<sequence length="107" mass="11626">MRPFVLCIIIFLSFVVLCSRGENAQEETTTNNSLKKGVKNSGGCTHNNDHIPEGKNKTVGNPCVLVACVGGSPTVTNCSQVLSPEKGEDTKNNRNQRQGREFPECCE</sequence>
<reference evidence="3" key="1">
    <citation type="submission" date="2014-03" db="EMBL/GenBank/DDBJ databases">
        <title>The sialotranscriptome of Amblyomma triste, Amblyomma parvum and Amblyomma cajennense ticks, uncovered by 454-based RNA-seq.</title>
        <authorList>
            <person name="Garcia G.R."/>
            <person name="Gardinassi L.G."/>
            <person name="Ribeiro J.M."/>
            <person name="Anatriello E."/>
            <person name="Ferreira B.R."/>
            <person name="Moreira H.N."/>
            <person name="Mafra C."/>
            <person name="Olegario M.M."/>
            <person name="Szabo P.J."/>
            <person name="Miranda-Santos I.K."/>
            <person name="Maruyama S.R."/>
        </authorList>
    </citation>
    <scope>NUCLEOTIDE SEQUENCE</scope>
    <source>
        <strain evidence="3">Mato Grasso do Sul</strain>
        <tissue evidence="3">Salivary glands</tissue>
    </source>
</reference>
<feature type="compositionally biased region" description="Basic and acidic residues" evidence="1">
    <location>
        <begin position="85"/>
        <end position="107"/>
    </location>
</feature>
<feature type="chain" id="PRO_5001520559" evidence="2">
    <location>
        <begin position="22"/>
        <end position="107"/>
    </location>
</feature>
<organism evidence="3">
    <name type="scientific">Amblyomma triste</name>
    <name type="common">Neotropical tick</name>
    <dbReference type="NCBI Taxonomy" id="251400"/>
    <lineage>
        <taxon>Eukaryota</taxon>
        <taxon>Metazoa</taxon>
        <taxon>Ecdysozoa</taxon>
        <taxon>Arthropoda</taxon>
        <taxon>Chelicerata</taxon>
        <taxon>Arachnida</taxon>
        <taxon>Acari</taxon>
        <taxon>Parasitiformes</taxon>
        <taxon>Ixodida</taxon>
        <taxon>Ixodoidea</taxon>
        <taxon>Ixodidae</taxon>
        <taxon>Amblyomminae</taxon>
        <taxon>Amblyomma</taxon>
    </lineage>
</organism>
<feature type="region of interest" description="Disordered" evidence="1">
    <location>
        <begin position="26"/>
        <end position="51"/>
    </location>
</feature>